<evidence type="ECO:0000313" key="3">
    <source>
        <dbReference type="Proteomes" id="UP001501410"/>
    </source>
</evidence>
<name>A0ABP8MV46_9BACT</name>
<sequence length="122" mass="13971">MENSYLSFVKQNGRQLSEINPGSEEIALDIKNALKALELLKENQIAVLGGDILTEENDELIYAYQLWGGEYQYLNWYCDQNPNESDEEYLQRSYAKSIEGISDAVKIADKFRAKCYIVFVTA</sequence>
<dbReference type="InterPro" id="IPR029080">
    <property type="entry name" value="Imm40"/>
</dbReference>
<keyword evidence="3" id="KW-1185">Reference proteome</keyword>
<comment type="caution">
    <text evidence="2">The sequence shown here is derived from an EMBL/GenBank/DDBJ whole genome shotgun (WGS) entry which is preliminary data.</text>
</comment>
<dbReference type="RefSeq" id="WP_344825641.1">
    <property type="nucleotide sequence ID" value="NZ_BAABEZ010000022.1"/>
</dbReference>
<dbReference type="Proteomes" id="UP001501410">
    <property type="component" value="Unassembled WGS sequence"/>
</dbReference>
<dbReference type="Pfam" id="PF15569">
    <property type="entry name" value="Imm40"/>
    <property type="match status" value="1"/>
</dbReference>
<evidence type="ECO:0000259" key="1">
    <source>
        <dbReference type="Pfam" id="PF15569"/>
    </source>
</evidence>
<reference evidence="3" key="1">
    <citation type="journal article" date="2019" name="Int. J. Syst. Evol. Microbiol.">
        <title>The Global Catalogue of Microorganisms (GCM) 10K type strain sequencing project: providing services to taxonomists for standard genome sequencing and annotation.</title>
        <authorList>
            <consortium name="The Broad Institute Genomics Platform"/>
            <consortium name="The Broad Institute Genome Sequencing Center for Infectious Disease"/>
            <person name="Wu L."/>
            <person name="Ma J."/>
        </authorList>
    </citation>
    <scope>NUCLEOTIDE SEQUENCE [LARGE SCALE GENOMIC DNA]</scope>
    <source>
        <strain evidence="3">JCM 31921</strain>
    </source>
</reference>
<dbReference type="EMBL" id="BAABEZ010000022">
    <property type="protein sequence ID" value="GAA4454998.1"/>
    <property type="molecule type" value="Genomic_DNA"/>
</dbReference>
<protein>
    <recommendedName>
        <fullName evidence="1">Immunity protein 40 domain-containing protein</fullName>
    </recommendedName>
</protein>
<gene>
    <name evidence="2" type="ORF">GCM10023092_17890</name>
</gene>
<feature type="domain" description="Immunity protein 40" evidence="1">
    <location>
        <begin position="22"/>
        <end position="107"/>
    </location>
</feature>
<accession>A0ABP8MV46</accession>
<evidence type="ECO:0000313" key="2">
    <source>
        <dbReference type="EMBL" id="GAA4454998.1"/>
    </source>
</evidence>
<proteinExistence type="predicted"/>
<organism evidence="2 3">
    <name type="scientific">Rurimicrobium arvi</name>
    <dbReference type="NCBI Taxonomy" id="2049916"/>
    <lineage>
        <taxon>Bacteria</taxon>
        <taxon>Pseudomonadati</taxon>
        <taxon>Bacteroidota</taxon>
        <taxon>Chitinophagia</taxon>
        <taxon>Chitinophagales</taxon>
        <taxon>Chitinophagaceae</taxon>
        <taxon>Rurimicrobium</taxon>
    </lineage>
</organism>